<feature type="domain" description="Programmed cell death protein 2 C-terminal" evidence="2">
    <location>
        <begin position="239"/>
        <end position="341"/>
    </location>
</feature>
<reference evidence="4" key="1">
    <citation type="submission" date="2016-06" db="EMBL/GenBank/DDBJ databases">
        <title>Parallel loss of symbiosis genes in relatives of nitrogen-fixing non-legume Parasponia.</title>
        <authorList>
            <person name="Van Velzen R."/>
            <person name="Holmer R."/>
            <person name="Bu F."/>
            <person name="Rutten L."/>
            <person name="Van Zeijl A."/>
            <person name="Liu W."/>
            <person name="Santuari L."/>
            <person name="Cao Q."/>
            <person name="Sharma T."/>
            <person name="Shen D."/>
            <person name="Roswanjaya Y."/>
            <person name="Wardhani T."/>
            <person name="Kalhor M.S."/>
            <person name="Jansen J."/>
            <person name="Van den Hoogen J."/>
            <person name="Gungor B."/>
            <person name="Hartog M."/>
            <person name="Hontelez J."/>
            <person name="Verver J."/>
            <person name="Yang W.-C."/>
            <person name="Schijlen E."/>
            <person name="Repin R."/>
            <person name="Schilthuizen M."/>
            <person name="Schranz E."/>
            <person name="Heidstra R."/>
            <person name="Miyata K."/>
            <person name="Fedorova E."/>
            <person name="Kohlen W."/>
            <person name="Bisseling T."/>
            <person name="Smit S."/>
            <person name="Geurts R."/>
        </authorList>
    </citation>
    <scope>NUCLEOTIDE SEQUENCE [LARGE SCALE GENOMIC DNA]</scope>
    <source>
        <strain evidence="4">cv. RG33-2</strain>
    </source>
</reference>
<evidence type="ECO:0000313" key="3">
    <source>
        <dbReference type="EMBL" id="PON89072.1"/>
    </source>
</evidence>
<evidence type="ECO:0000256" key="1">
    <source>
        <dbReference type="SAM" id="MobiDB-lite"/>
    </source>
</evidence>
<dbReference type="GO" id="GO:0005737">
    <property type="term" value="C:cytoplasm"/>
    <property type="evidence" value="ECO:0007669"/>
    <property type="project" value="InterPro"/>
</dbReference>
<gene>
    <name evidence="3" type="ORF">TorRG33x02_151470</name>
</gene>
<dbReference type="PANTHER" id="PTHR12298">
    <property type="entry name" value="PCDC2 PROGRAMMED CELL DEATH PROTEIN 2 -RELATED"/>
    <property type="match status" value="1"/>
</dbReference>
<name>A0A2P5EU54_TREOI</name>
<accession>A0A2P5EU54</accession>
<dbReference type="STRING" id="63057.A0A2P5EU54"/>
<dbReference type="FunCoup" id="A0A2P5EU54">
    <property type="interactions" value="2636"/>
</dbReference>
<dbReference type="EMBL" id="JXTC01000098">
    <property type="protein sequence ID" value="PON89072.1"/>
    <property type="molecule type" value="Genomic_DNA"/>
</dbReference>
<dbReference type="PANTHER" id="PTHR12298:SF4">
    <property type="entry name" value="PROGRAMMED CELL DEATH PROTEIN 2"/>
    <property type="match status" value="1"/>
</dbReference>
<dbReference type="InParanoid" id="A0A2P5EU54"/>
<comment type="caution">
    <text evidence="3">The sequence shown here is derived from an EMBL/GenBank/DDBJ whole genome shotgun (WGS) entry which is preliminary data.</text>
</comment>
<dbReference type="Proteomes" id="UP000237000">
    <property type="component" value="Unassembled WGS sequence"/>
</dbReference>
<evidence type="ECO:0000313" key="4">
    <source>
        <dbReference type="Proteomes" id="UP000237000"/>
    </source>
</evidence>
<evidence type="ECO:0000259" key="2">
    <source>
        <dbReference type="Pfam" id="PF04194"/>
    </source>
</evidence>
<dbReference type="OrthoDB" id="443682at2759"/>
<dbReference type="InterPro" id="IPR007320">
    <property type="entry name" value="PDCD2_C"/>
</dbReference>
<protein>
    <submittedName>
        <fullName evidence="3">Programmed cell death protein 2, C-terminal</fullName>
    </submittedName>
</protein>
<dbReference type="Pfam" id="PF04194">
    <property type="entry name" value="PDCD2_C"/>
    <property type="match status" value="1"/>
</dbReference>
<proteinExistence type="predicted"/>
<feature type="region of interest" description="Disordered" evidence="1">
    <location>
        <begin position="156"/>
        <end position="186"/>
    </location>
</feature>
<feature type="compositionally biased region" description="Acidic residues" evidence="1">
    <location>
        <begin position="21"/>
        <end position="42"/>
    </location>
</feature>
<organism evidence="3 4">
    <name type="scientific">Trema orientale</name>
    <name type="common">Charcoal tree</name>
    <name type="synonym">Celtis orientalis</name>
    <dbReference type="NCBI Taxonomy" id="63057"/>
    <lineage>
        <taxon>Eukaryota</taxon>
        <taxon>Viridiplantae</taxon>
        <taxon>Streptophyta</taxon>
        <taxon>Embryophyta</taxon>
        <taxon>Tracheophyta</taxon>
        <taxon>Spermatophyta</taxon>
        <taxon>Magnoliopsida</taxon>
        <taxon>eudicotyledons</taxon>
        <taxon>Gunneridae</taxon>
        <taxon>Pentapetalae</taxon>
        <taxon>rosids</taxon>
        <taxon>fabids</taxon>
        <taxon>Rosales</taxon>
        <taxon>Cannabaceae</taxon>
        <taxon>Trema</taxon>
    </lineage>
</organism>
<feature type="region of interest" description="Disordered" evidence="1">
    <location>
        <begin position="15"/>
        <end position="42"/>
    </location>
</feature>
<sequence>MAGSMRGDSIEEFKGLRITSLDDEEEEEEDIVIEEEDDDDDEEIDDVVLGFVKKPKNPHSLLQHFFPSKAGGVPAWLDPINLPSGRSFLCDVCGEPLQFMLQVYAPEDVEYAFHRTIFVFICTSMACLRQDQHEQWKRHPDRPFRSVKVFRCQLPRDNPFYSSEPPKEDDKPSGAGAQKSEDIQSNLSSTLRLGKEDESAFNTQMSEDNECANSLVSRNRTDDTIMSLMKEFEGDDERKSWASFEQRVALAPEQVLRYCRTPGAKPLWPMSSGRPSKADIPKCSYCSGPLRFEFQILPQLLYYFRVRNDADSLDWATIAVYTCEASCDSTVAYKEEYAWVQLS</sequence>
<dbReference type="AlphaFoldDB" id="A0A2P5EU54"/>
<keyword evidence="4" id="KW-1185">Reference proteome</keyword>